<reference evidence="2" key="1">
    <citation type="submission" date="2018-11" db="EMBL/GenBank/DDBJ databases">
        <title>FDA dAtabase for Regulatory Grade micrObial Sequences (FDA-ARGOS): Supporting development and validation of Infectious Disease Dx tests.</title>
        <authorList>
            <person name="Goldberg B."/>
            <person name="Campos J."/>
            <person name="Tallon L."/>
            <person name="Sadzewicz L."/>
            <person name="Zhao X."/>
            <person name="Vavikolanu K."/>
            <person name="Mehta A."/>
            <person name="Aluvathingal J."/>
            <person name="Nadendla S."/>
            <person name="Geyer C."/>
            <person name="Nandy P."/>
            <person name="Yan Y."/>
            <person name="Sichtig H."/>
        </authorList>
    </citation>
    <scope>NUCLEOTIDE SEQUENCE [LARGE SCALE GENOMIC DNA]</scope>
    <source>
        <strain evidence="2">FDAARGOS_614</strain>
    </source>
</reference>
<evidence type="ECO:0000313" key="1">
    <source>
        <dbReference type="EMBL" id="AZG14876.1"/>
    </source>
</evidence>
<gene>
    <name evidence="1" type="ORF">EHF44_16415</name>
</gene>
<dbReference type="Proteomes" id="UP000270411">
    <property type="component" value="Chromosome 1"/>
</dbReference>
<dbReference type="RefSeq" id="WP_124684630.1">
    <property type="nucleotide sequence ID" value="NZ_CP033969.1"/>
</dbReference>
<dbReference type="EMBL" id="CP033969">
    <property type="protein sequence ID" value="AZG14876.1"/>
    <property type="molecule type" value="Genomic_DNA"/>
</dbReference>
<dbReference type="KEGG" id="cpau:EHF44_16415"/>
<dbReference type="AlphaFoldDB" id="A0A3G8H3D4"/>
<dbReference type="OrthoDB" id="9027536at2"/>
<sequence>MGTEEATIILGNEYDDALRDAIHTVLVRNGAVGIDKLWGVGGSQEIENLVVRLGIDLITIEAETFVGLTIAGPKAIVEDIARQVGQIHSSDCTRER</sequence>
<evidence type="ECO:0000313" key="2">
    <source>
        <dbReference type="Proteomes" id="UP000270411"/>
    </source>
</evidence>
<name>A0A3G8H3D4_9BURK</name>
<protein>
    <submittedName>
        <fullName evidence="1">Uncharacterized protein</fullName>
    </submittedName>
</protein>
<accession>A0A3G8H3D4</accession>
<organism evidence="1 2">
    <name type="scientific">Cupriavidus pauculus</name>
    <dbReference type="NCBI Taxonomy" id="82633"/>
    <lineage>
        <taxon>Bacteria</taxon>
        <taxon>Pseudomonadati</taxon>
        <taxon>Pseudomonadota</taxon>
        <taxon>Betaproteobacteria</taxon>
        <taxon>Burkholderiales</taxon>
        <taxon>Burkholderiaceae</taxon>
        <taxon>Cupriavidus</taxon>
    </lineage>
</organism>
<proteinExistence type="predicted"/>